<dbReference type="InterPro" id="IPR000562">
    <property type="entry name" value="FN_type2_dom"/>
</dbReference>
<evidence type="ECO:0000313" key="20">
    <source>
        <dbReference type="RefSeq" id="XP_006036441.1"/>
    </source>
</evidence>
<evidence type="ECO:0000256" key="8">
    <source>
        <dbReference type="ARBA" id="ARBA00022837"/>
    </source>
</evidence>
<dbReference type="InParanoid" id="A0A1U7SR55"/>
<feature type="transmembrane region" description="Helical" evidence="15">
    <location>
        <begin position="1379"/>
        <end position="1402"/>
    </location>
</feature>
<dbReference type="RefSeq" id="XP_006036441.1">
    <property type="nucleotide sequence ID" value="XM_006036379.3"/>
</dbReference>
<evidence type="ECO:0000256" key="10">
    <source>
        <dbReference type="ARBA" id="ARBA00023136"/>
    </source>
</evidence>
<dbReference type="InterPro" id="IPR035992">
    <property type="entry name" value="Ricin_B-like_lectins"/>
</dbReference>
<keyword evidence="2" id="KW-1003">Cell membrane</keyword>
<evidence type="ECO:0000259" key="17">
    <source>
        <dbReference type="PROSITE" id="PS50041"/>
    </source>
</evidence>
<keyword evidence="11 14" id="KW-1015">Disulfide bond</keyword>
<dbReference type="PROSITE" id="PS50041">
    <property type="entry name" value="C_TYPE_LECTIN_2"/>
    <property type="match status" value="8"/>
</dbReference>
<evidence type="ECO:0000256" key="6">
    <source>
        <dbReference type="ARBA" id="ARBA00022734"/>
    </source>
</evidence>
<accession>A0A1U7SR55</accession>
<dbReference type="InterPro" id="IPR016187">
    <property type="entry name" value="CTDL_fold"/>
</dbReference>
<dbReference type="InterPro" id="IPR013806">
    <property type="entry name" value="Kringle-like"/>
</dbReference>
<feature type="signal peptide" evidence="16">
    <location>
        <begin position="1"/>
        <end position="18"/>
    </location>
</feature>
<dbReference type="FunFam" id="3.10.100.10:FF:000025">
    <property type="entry name" value="Mannose receptor C-type 1"/>
    <property type="match status" value="1"/>
</dbReference>
<dbReference type="FunFam" id="3.10.100.10:FF:000027">
    <property type="entry name" value="Mannose receptor, C type 1"/>
    <property type="match status" value="1"/>
</dbReference>
<keyword evidence="6" id="KW-0430">Lectin</keyword>
<keyword evidence="5 16" id="KW-0732">Signal</keyword>
<dbReference type="GO" id="GO:0006897">
    <property type="term" value="P:endocytosis"/>
    <property type="evidence" value="ECO:0007669"/>
    <property type="project" value="UniProtKB-KW"/>
</dbReference>
<evidence type="ECO:0000256" key="13">
    <source>
        <dbReference type="ARBA" id="ARBA00023180"/>
    </source>
</evidence>
<dbReference type="FunFam" id="3.10.100.10:FF:000022">
    <property type="entry name" value="Mannose receptor C-type 1"/>
    <property type="match status" value="1"/>
</dbReference>
<dbReference type="FunFam" id="3.10.100.10:FF:000031">
    <property type="entry name" value="macrophage mannose receptor 1"/>
    <property type="match status" value="1"/>
</dbReference>
<evidence type="ECO:0000256" key="12">
    <source>
        <dbReference type="ARBA" id="ARBA00023170"/>
    </source>
</evidence>
<evidence type="ECO:0000313" key="19">
    <source>
        <dbReference type="Proteomes" id="UP000189705"/>
    </source>
</evidence>
<dbReference type="InterPro" id="IPR036943">
    <property type="entry name" value="FN_type2_sf"/>
</dbReference>
<dbReference type="Gene3D" id="2.10.10.10">
    <property type="entry name" value="Fibronectin, type II, collagen-binding"/>
    <property type="match status" value="1"/>
</dbReference>
<feature type="domain" description="C-type lectin" evidence="17">
    <location>
        <begin position="510"/>
        <end position="625"/>
    </location>
</feature>
<dbReference type="FunFam" id="3.10.100.10:FF:000023">
    <property type="entry name" value="Macrophage mannose receptor 1"/>
    <property type="match status" value="1"/>
</dbReference>
<dbReference type="CDD" id="cd23407">
    <property type="entry name" value="beta-trefoil_Ricin_MRC1"/>
    <property type="match status" value="1"/>
</dbReference>
<feature type="domain" description="Fibronectin type-II" evidence="18">
    <location>
        <begin position="163"/>
        <end position="211"/>
    </location>
</feature>
<feature type="domain" description="C-type lectin" evidence="17">
    <location>
        <begin position="949"/>
        <end position="1071"/>
    </location>
</feature>
<evidence type="ECO:0000259" key="18">
    <source>
        <dbReference type="PROSITE" id="PS51092"/>
    </source>
</evidence>
<dbReference type="Pfam" id="PF00040">
    <property type="entry name" value="fn2"/>
    <property type="match status" value="1"/>
</dbReference>
<evidence type="ECO:0000256" key="5">
    <source>
        <dbReference type="ARBA" id="ARBA00022729"/>
    </source>
</evidence>
<proteinExistence type="predicted"/>
<dbReference type="PANTHER" id="PTHR22803">
    <property type="entry name" value="MANNOSE, PHOSPHOLIPASE, LECTIN RECEPTOR RELATED"/>
    <property type="match status" value="1"/>
</dbReference>
<dbReference type="SMART" id="SM00458">
    <property type="entry name" value="RICIN"/>
    <property type="match status" value="1"/>
</dbReference>
<dbReference type="PROSITE" id="PS50231">
    <property type="entry name" value="RICIN_B_LECTIN"/>
    <property type="match status" value="1"/>
</dbReference>
<reference evidence="20" key="1">
    <citation type="submission" date="2025-08" db="UniProtKB">
        <authorList>
            <consortium name="RefSeq"/>
        </authorList>
    </citation>
    <scope>IDENTIFICATION</scope>
</reference>
<dbReference type="InterPro" id="IPR000772">
    <property type="entry name" value="Ricin_B_lectin"/>
</dbReference>
<keyword evidence="12" id="KW-0675">Receptor</keyword>
<dbReference type="FunFam" id="2.80.10.50:FF:000032">
    <property type="entry name" value="macrophage mannose receptor 1"/>
    <property type="match status" value="1"/>
</dbReference>
<protein>
    <submittedName>
        <fullName evidence="20">Macrophage mannose receptor 1-like</fullName>
    </submittedName>
</protein>
<dbReference type="GeneID" id="102382026"/>
<dbReference type="PRINTS" id="PR00013">
    <property type="entry name" value="FNTYPEII"/>
</dbReference>
<dbReference type="InterPro" id="IPR018378">
    <property type="entry name" value="C-type_lectin_CS"/>
</dbReference>
<dbReference type="Gene3D" id="2.80.10.50">
    <property type="match status" value="1"/>
</dbReference>
<sequence>MAVYLFLIFISFLSTSLQLPDSEVFLIHNEDNKLCVQAQNGNSLITTICNQNNELQKFRWISDHQLLNMKLKLCVAVPSKKNQVMVTLDHCNRTNELQQWNCRNESRLAVHGEELFFNYGKGKETRIRLSKESGTGSMWKIYGTTDSLCSQHYEDIFTLLGNSFGAPCVFPFKYTNKLYATCTKDGSDFVFSWCATSANFDEDSLYGYCPEKDTTEDFFWATSSLTGIHYQINSGSALTWYQARKSCQQQNAELLSITELHEQTYVTGQVSDLNTEIWIGLNSVNDDSGWQWIGGDPFRYLNWAPGSPSPESEKICVTLQSKNGKWANQACGHKCGYICKKGNSSLDSFIIPKNDFRPIKCPKGWVSYAGHCYMIYREPKLWKDAVSFCRKEEGDLASIHDIEEHSFAVSQLGYESTDVLWIGLNDLKIQMYFEWCDGTPVTYAKWLQNEPSHINHKQEDCVVMKGEDGYWADDDCEKKFGYICKRKPLAEEPGEVEIIDQGCQKGWKRHGFYCYLVGQVPATFSEAKQICENNKAFLVTVQDRYEQAFLTSHIGHRPTKYFWIGLSDVEEQGTFKWANGDKILFTHWNSGMPGREAGCVVMRTGTAAGLWDVLSCDQKTLFLCKQLVQGATPPPPPTTAPPLSCPEGWASSTHSSLCFKLFSKERKYKKSWFEARDFCRAVGGDLAAIHTEEEQNVIVKLRKGGYSSSYYWMGFNNLDPDKGYTWSDGSAVSYENWAEGEPNNYGGNEKCGIFYGYSDMEWNDVFCENMNSWACQIRKGESLKPEPSNTFEDQYILSEDGWILHNEKEYYFSREKMFMEQAREFCKKNHGDLLVIENESENKFLWKYSYYYGFYDDLYIGLYVSLDKKFRWMDGTPVNYVAWAPNEPNFANNDENCVVMYFRTGMWNDLNCGVSKNFICERLNRTVRSTVAPTSPVPLGGCPENWLLFNNKCFKLFDSNKKEAQSWHAARTTCTSFGGNLVTVSSAELQAFLITLIKDATDEVWIGMNDINHEYLFLWTDGSGVSYTNWANGYPDYSYQSDCIFMTNKNIEEAGKWKDSDCQANKSYICQRNADPKLYHQTTVPIPGFIQYGNSSYSLISSKKNWEEAHKNCKAEHSELASILDAYTQSFLWLHMLKFKEPVWIGLNSNVTGGFYKWTDNWKLKYQKWAHEEPKKKIACVYLDVDGSWKTGSCDEEHFSICKRSDVKPPPDPPQLPGKCPAEKKGRSWIPFRGHCYYIYISSKENWSGASMECVRLGSSLATIEDSAEMNFLFNHLHAFSSYSSQFWIGLYKNVDDEWTWINNKAVDFVNWKEGEPSTFSSKNCVLMDASDGSWRVYYCSFDRHFVCKMPKIPELESTKSPHRSGGDEKIEAAPTHRLSGMVVTLVFLILIGAGLTIYFLYRRHNQQQTATGFDNSLYQNRVTVSDTNESNNLVANIEQNEQDIL</sequence>
<feature type="domain" description="C-type lectin" evidence="17">
    <location>
        <begin position="805"/>
        <end position="921"/>
    </location>
</feature>
<keyword evidence="3" id="KW-0254">Endocytosis</keyword>
<feature type="domain" description="C-type lectin" evidence="17">
    <location>
        <begin position="1092"/>
        <end position="1203"/>
    </location>
</feature>
<feature type="domain" description="C-type lectin" evidence="17">
    <location>
        <begin position="1232"/>
        <end position="1349"/>
    </location>
</feature>
<keyword evidence="4 15" id="KW-0812">Transmembrane</keyword>
<dbReference type="Proteomes" id="UP000189705">
    <property type="component" value="Unplaced"/>
</dbReference>
<dbReference type="Gene3D" id="3.10.100.10">
    <property type="entry name" value="Mannose-Binding Protein A, subunit A"/>
    <property type="match status" value="8"/>
</dbReference>
<dbReference type="SUPFAM" id="SSF56436">
    <property type="entry name" value="C-type lectin-like"/>
    <property type="match status" value="8"/>
</dbReference>
<dbReference type="GO" id="GO:0005886">
    <property type="term" value="C:plasma membrane"/>
    <property type="evidence" value="ECO:0007669"/>
    <property type="project" value="UniProtKB-SubCell"/>
</dbReference>
<dbReference type="CDD" id="cd00037">
    <property type="entry name" value="CLECT"/>
    <property type="match status" value="8"/>
</dbReference>
<dbReference type="InterPro" id="IPR050111">
    <property type="entry name" value="C-type_lectin/snaclec_domain"/>
</dbReference>
<feature type="chain" id="PRO_5010577157" evidence="16">
    <location>
        <begin position="19"/>
        <end position="1446"/>
    </location>
</feature>
<gene>
    <name evidence="20" type="primary">LOC102382026</name>
</gene>
<evidence type="ECO:0000256" key="11">
    <source>
        <dbReference type="ARBA" id="ARBA00023157"/>
    </source>
</evidence>
<keyword evidence="19" id="KW-1185">Reference proteome</keyword>
<evidence type="ECO:0000256" key="9">
    <source>
        <dbReference type="ARBA" id="ARBA00022989"/>
    </source>
</evidence>
<keyword evidence="10 15" id="KW-0472">Membrane</keyword>
<dbReference type="OrthoDB" id="6356110at2759"/>
<dbReference type="Pfam" id="PF00059">
    <property type="entry name" value="Lectin_C"/>
    <property type="match status" value="8"/>
</dbReference>
<dbReference type="CDD" id="cd00062">
    <property type="entry name" value="FN2"/>
    <property type="match status" value="1"/>
</dbReference>
<keyword evidence="13" id="KW-0325">Glycoprotein</keyword>
<evidence type="ECO:0000256" key="7">
    <source>
        <dbReference type="ARBA" id="ARBA00022737"/>
    </source>
</evidence>
<evidence type="ECO:0000256" key="2">
    <source>
        <dbReference type="ARBA" id="ARBA00022475"/>
    </source>
</evidence>
<evidence type="ECO:0000256" key="14">
    <source>
        <dbReference type="PROSITE-ProRule" id="PRU00479"/>
    </source>
</evidence>
<evidence type="ECO:0000256" key="3">
    <source>
        <dbReference type="ARBA" id="ARBA00022583"/>
    </source>
</evidence>
<dbReference type="Pfam" id="PF24562">
    <property type="entry name" value="CysR_MRC2_N"/>
    <property type="match status" value="1"/>
</dbReference>
<dbReference type="FunFam" id="3.10.100.10:FF:000016">
    <property type="entry name" value="macrophage mannose receptor 1"/>
    <property type="match status" value="1"/>
</dbReference>
<feature type="domain" description="C-type lectin" evidence="17">
    <location>
        <begin position="654"/>
        <end position="776"/>
    </location>
</feature>
<name>A0A1U7SR55_ALLSI</name>
<evidence type="ECO:0000256" key="1">
    <source>
        <dbReference type="ARBA" id="ARBA00004251"/>
    </source>
</evidence>
<dbReference type="PROSITE" id="PS00615">
    <property type="entry name" value="C_TYPE_LECTIN_1"/>
    <property type="match status" value="4"/>
</dbReference>
<keyword evidence="9 15" id="KW-1133">Transmembrane helix</keyword>
<feature type="domain" description="C-type lectin" evidence="17">
    <location>
        <begin position="225"/>
        <end position="340"/>
    </location>
</feature>
<evidence type="ECO:0000256" key="15">
    <source>
        <dbReference type="SAM" id="Phobius"/>
    </source>
</evidence>
<dbReference type="eggNOG" id="KOG4297">
    <property type="taxonomic scope" value="Eukaryota"/>
</dbReference>
<dbReference type="FunFam" id="3.10.100.10:FF:000014">
    <property type="entry name" value="Macrophage mannose receptor 1"/>
    <property type="match status" value="1"/>
</dbReference>
<dbReference type="FunFam" id="3.10.100.10:FF:000030">
    <property type="entry name" value="Mannose receptor C-type 1"/>
    <property type="match status" value="1"/>
</dbReference>
<dbReference type="PROSITE" id="PS51092">
    <property type="entry name" value="FN2_2"/>
    <property type="match status" value="1"/>
</dbReference>
<dbReference type="SUPFAM" id="SSF57440">
    <property type="entry name" value="Kringle-like"/>
    <property type="match status" value="1"/>
</dbReference>
<dbReference type="KEGG" id="asn:102382026"/>
<dbReference type="PROSITE" id="PS00023">
    <property type="entry name" value="FN2_1"/>
    <property type="match status" value="1"/>
</dbReference>
<dbReference type="SMART" id="SM00034">
    <property type="entry name" value="CLECT"/>
    <property type="match status" value="8"/>
</dbReference>
<feature type="domain" description="C-type lectin" evidence="17">
    <location>
        <begin position="368"/>
        <end position="485"/>
    </location>
</feature>
<dbReference type="InterPro" id="IPR001304">
    <property type="entry name" value="C-type_lectin-like"/>
</dbReference>
<feature type="disulfide bond" evidence="14">
    <location>
        <begin position="182"/>
        <end position="209"/>
    </location>
</feature>
<evidence type="ECO:0000256" key="4">
    <source>
        <dbReference type="ARBA" id="ARBA00022692"/>
    </source>
</evidence>
<comment type="subcellular location">
    <subcellularLocation>
        <location evidence="1">Cell membrane</location>
        <topology evidence="1">Single-pass type I membrane protein</topology>
    </subcellularLocation>
</comment>
<keyword evidence="7" id="KW-0677">Repeat</keyword>
<organism evidence="19 20">
    <name type="scientific">Alligator sinensis</name>
    <name type="common">Chinese alligator</name>
    <dbReference type="NCBI Taxonomy" id="38654"/>
    <lineage>
        <taxon>Eukaryota</taxon>
        <taxon>Metazoa</taxon>
        <taxon>Chordata</taxon>
        <taxon>Craniata</taxon>
        <taxon>Vertebrata</taxon>
        <taxon>Euteleostomi</taxon>
        <taxon>Archelosauria</taxon>
        <taxon>Archosauria</taxon>
        <taxon>Crocodylia</taxon>
        <taxon>Alligatoridae</taxon>
        <taxon>Alligatorinae</taxon>
        <taxon>Alligator</taxon>
    </lineage>
</organism>
<dbReference type="GO" id="GO:0030246">
    <property type="term" value="F:carbohydrate binding"/>
    <property type="evidence" value="ECO:0007669"/>
    <property type="project" value="UniProtKB-KW"/>
</dbReference>
<dbReference type="InterPro" id="IPR016186">
    <property type="entry name" value="C-type_lectin-like/link_sf"/>
</dbReference>
<keyword evidence="8" id="KW-0106">Calcium</keyword>
<evidence type="ECO:0000256" key="16">
    <source>
        <dbReference type="SAM" id="SignalP"/>
    </source>
</evidence>
<dbReference type="SMART" id="SM00059">
    <property type="entry name" value="FN2"/>
    <property type="match status" value="1"/>
</dbReference>
<dbReference type="SUPFAM" id="SSF50370">
    <property type="entry name" value="Ricin B-like lectins"/>
    <property type="match status" value="1"/>
</dbReference>
<feature type="disulfide bond" evidence="14">
    <location>
        <begin position="168"/>
        <end position="194"/>
    </location>
</feature>